<evidence type="ECO:0000256" key="6">
    <source>
        <dbReference type="ARBA" id="ARBA00023136"/>
    </source>
</evidence>
<dbReference type="RefSeq" id="WP_111728987.1">
    <property type="nucleotide sequence ID" value="NZ_QHKO01000002.1"/>
</dbReference>
<evidence type="ECO:0000256" key="1">
    <source>
        <dbReference type="ARBA" id="ARBA00004162"/>
    </source>
</evidence>
<comment type="subcellular location">
    <subcellularLocation>
        <location evidence="1">Cell membrane</location>
        <topology evidence="1">Single-pass membrane protein</topology>
    </subcellularLocation>
    <subcellularLocation>
        <location evidence="7">Cell membrane</location>
        <topology evidence="7">Single-pass type II membrane protein</topology>
    </subcellularLocation>
</comment>
<keyword evidence="4 7" id="KW-0812">Transmembrane</keyword>
<keyword evidence="6 8" id="KW-0472">Membrane</keyword>
<dbReference type="Gene3D" id="3.30.420.270">
    <property type="match status" value="1"/>
</dbReference>
<proteinExistence type="inferred from homology"/>
<comment type="similarity">
    <text evidence="2 7">Belongs to the ExbD/TolR family.</text>
</comment>
<accession>A0A328CB74</accession>
<comment type="caution">
    <text evidence="9">The sequence shown here is derived from an EMBL/GenBank/DDBJ whole genome shotgun (WGS) entry which is preliminary data.</text>
</comment>
<gene>
    <name evidence="9" type="ORF">DL240_06110</name>
</gene>
<protein>
    <submittedName>
        <fullName evidence="9">Biopolymer transporter ExbD</fullName>
    </submittedName>
</protein>
<dbReference type="EMBL" id="QHKO01000002">
    <property type="protein sequence ID" value="RAL23729.1"/>
    <property type="molecule type" value="Genomic_DNA"/>
</dbReference>
<dbReference type="Proteomes" id="UP000249169">
    <property type="component" value="Unassembled WGS sequence"/>
</dbReference>
<name>A0A328CB74_9DELT</name>
<organism evidence="9 10">
    <name type="scientific">Lujinxingia litoralis</name>
    <dbReference type="NCBI Taxonomy" id="2211119"/>
    <lineage>
        <taxon>Bacteria</taxon>
        <taxon>Deltaproteobacteria</taxon>
        <taxon>Bradymonadales</taxon>
        <taxon>Lujinxingiaceae</taxon>
        <taxon>Lujinxingia</taxon>
    </lineage>
</organism>
<dbReference type="PANTHER" id="PTHR30558">
    <property type="entry name" value="EXBD MEMBRANE COMPONENT OF PMF-DRIVEN MACROMOLECULE IMPORT SYSTEM"/>
    <property type="match status" value="1"/>
</dbReference>
<evidence type="ECO:0000256" key="4">
    <source>
        <dbReference type="ARBA" id="ARBA00022692"/>
    </source>
</evidence>
<keyword evidence="7" id="KW-0653">Protein transport</keyword>
<feature type="transmembrane region" description="Helical" evidence="8">
    <location>
        <begin position="20"/>
        <end position="40"/>
    </location>
</feature>
<evidence type="ECO:0000256" key="3">
    <source>
        <dbReference type="ARBA" id="ARBA00022475"/>
    </source>
</evidence>
<dbReference type="InterPro" id="IPR003400">
    <property type="entry name" value="ExbD"/>
</dbReference>
<evidence type="ECO:0000256" key="8">
    <source>
        <dbReference type="SAM" id="Phobius"/>
    </source>
</evidence>
<evidence type="ECO:0000256" key="2">
    <source>
        <dbReference type="ARBA" id="ARBA00005811"/>
    </source>
</evidence>
<sequence length="142" mass="15184">MAGLAGGDEDDVISAINITPFVDIILVVLIIFMVTATYIVQSQIPIDLPKAASGQAEVTTTLAFQVTSEGQYAMDGEFLSLEAIAEAVRAQAVEDADVRAVIAADKRVEYGQVIDLVDTIKLNGIAKFALNIDRKEQADGER</sequence>
<keyword evidence="7" id="KW-0813">Transport</keyword>
<evidence type="ECO:0000313" key="10">
    <source>
        <dbReference type="Proteomes" id="UP000249169"/>
    </source>
</evidence>
<dbReference type="OrthoDB" id="9793581at2"/>
<dbReference type="GO" id="GO:0022857">
    <property type="term" value="F:transmembrane transporter activity"/>
    <property type="evidence" value="ECO:0007669"/>
    <property type="project" value="InterPro"/>
</dbReference>
<keyword evidence="3" id="KW-1003">Cell membrane</keyword>
<evidence type="ECO:0000313" key="9">
    <source>
        <dbReference type="EMBL" id="RAL23729.1"/>
    </source>
</evidence>
<dbReference type="GO" id="GO:0015031">
    <property type="term" value="P:protein transport"/>
    <property type="evidence" value="ECO:0007669"/>
    <property type="project" value="UniProtKB-KW"/>
</dbReference>
<dbReference type="GO" id="GO:0005886">
    <property type="term" value="C:plasma membrane"/>
    <property type="evidence" value="ECO:0007669"/>
    <property type="project" value="UniProtKB-SubCell"/>
</dbReference>
<keyword evidence="10" id="KW-1185">Reference proteome</keyword>
<dbReference type="AlphaFoldDB" id="A0A328CB74"/>
<evidence type="ECO:0000256" key="7">
    <source>
        <dbReference type="RuleBase" id="RU003879"/>
    </source>
</evidence>
<evidence type="ECO:0000256" key="5">
    <source>
        <dbReference type="ARBA" id="ARBA00022989"/>
    </source>
</evidence>
<reference evidence="9 10" key="1">
    <citation type="submission" date="2018-05" db="EMBL/GenBank/DDBJ databases">
        <title>Lujinxingia marina gen. nov. sp. nov., a new facultative anaerobic member of the class Deltaproteobacteria, and proposal of Lujinxingaceae fam. nov.</title>
        <authorList>
            <person name="Li C.-M."/>
        </authorList>
    </citation>
    <scope>NUCLEOTIDE SEQUENCE [LARGE SCALE GENOMIC DNA]</scope>
    <source>
        <strain evidence="9 10">B210</strain>
    </source>
</reference>
<dbReference type="Pfam" id="PF02472">
    <property type="entry name" value="ExbD"/>
    <property type="match status" value="1"/>
</dbReference>
<keyword evidence="5 8" id="KW-1133">Transmembrane helix</keyword>